<evidence type="ECO:0000313" key="3">
    <source>
        <dbReference type="Proteomes" id="UP001149411"/>
    </source>
</evidence>
<dbReference type="Pfam" id="PF03235">
    <property type="entry name" value="GmrSD_N"/>
    <property type="match status" value="1"/>
</dbReference>
<organism evidence="2 3">
    <name type="scientific">Halorutilus salinus</name>
    <dbReference type="NCBI Taxonomy" id="2487751"/>
    <lineage>
        <taxon>Archaea</taxon>
        <taxon>Methanobacteriati</taxon>
        <taxon>Methanobacteriota</taxon>
        <taxon>Stenosarchaea group</taxon>
        <taxon>Halobacteria</taxon>
        <taxon>Halorutilales</taxon>
        <taxon>Halorutilaceae</taxon>
        <taxon>Halorutilus</taxon>
    </lineage>
</organism>
<dbReference type="Proteomes" id="UP001149411">
    <property type="component" value="Unassembled WGS sequence"/>
</dbReference>
<name>A0A9Q4C663_9EURY</name>
<sequence length="599" mass="69590">MVEVENPGTKKVSTLLDDIDDGSYVIPYFQRGFEWEPQMVSELFESILQNYYTGLLLFWELDEARSEQEEWDPVWGAELNSDPEKAVLDGQQRLSSLYYAIHNPSKKFPSRESYYIFYLDLIDALNGEFDEAISYRWKTRNYKGWSELRQERDEWIETGEVPLCILSADDPDDANGEYIGSTEFREWASEFIEENSASLPGDVAPWDIRDILETILDYNFVVYPLDSDRGIDDICNIFAKVNDTGMKLSTFDLMNAFLYPSGIELRKDLWEGLDNDQLKSLDSNMDENLLKIISLRKQNYCSSKYLYNLIPGEETVREEPDGTRYEEVLVESGEEFEELWEEAVGYAEQARSMIMNMGDREFGAIKSDFIPHATILPVLAAILWEYDGQVDETEFKQQLKRWYWSAVFSQDYSGSSDTMMGKDFRDWKSWLETGETIEQISKVDEEFVRELDLKDVDKGSGRYNAIICLIALNGAEDFYRASILGTGDFVDSKINDHHIFPKKVDGLDEETSKTFDSLRDSIVNRTLILDKTNNKIKNRKPSEYLERMEERNGGEQEVKELLENHLISETAYRHLKNNNFDDFVLQRERDLKEEIAGIV</sequence>
<keyword evidence="3" id="KW-1185">Reference proteome</keyword>
<dbReference type="AlphaFoldDB" id="A0A9Q4C663"/>
<dbReference type="PANTHER" id="PTHR37292:SF2">
    <property type="entry name" value="DUF262 DOMAIN-CONTAINING PROTEIN"/>
    <property type="match status" value="1"/>
</dbReference>
<dbReference type="RefSeq" id="WP_266088145.1">
    <property type="nucleotide sequence ID" value="NZ_RKLV01000010.1"/>
</dbReference>
<gene>
    <name evidence="2" type="ORF">EGH25_09975</name>
</gene>
<accession>A0A9Q4C663</accession>
<evidence type="ECO:0000259" key="1">
    <source>
        <dbReference type="Pfam" id="PF03235"/>
    </source>
</evidence>
<dbReference type="InterPro" id="IPR004919">
    <property type="entry name" value="GmrSD_N"/>
</dbReference>
<dbReference type="PANTHER" id="PTHR37292">
    <property type="entry name" value="VNG6097C"/>
    <property type="match status" value="1"/>
</dbReference>
<reference evidence="2" key="1">
    <citation type="submission" date="2022-09" db="EMBL/GenBank/DDBJ databases">
        <title>Haloadaptaus new haloarchaeum isolated from saline soil.</title>
        <authorList>
            <person name="Duran-Viseras A."/>
            <person name="Sanchez-Porro C."/>
            <person name="Ventosa A."/>
        </authorList>
    </citation>
    <scope>NUCLEOTIDE SEQUENCE</scope>
    <source>
        <strain evidence="2">F3-133</strain>
    </source>
</reference>
<dbReference type="EMBL" id="RKLV01000010">
    <property type="protein sequence ID" value="MCX2819674.1"/>
    <property type="molecule type" value="Genomic_DNA"/>
</dbReference>
<comment type="caution">
    <text evidence="2">The sequence shown here is derived from an EMBL/GenBank/DDBJ whole genome shotgun (WGS) entry which is preliminary data.</text>
</comment>
<protein>
    <submittedName>
        <fullName evidence="2">DUF262 domain-containing protein</fullName>
    </submittedName>
</protein>
<proteinExistence type="predicted"/>
<feature type="domain" description="GmrSD restriction endonucleases N-terminal" evidence="1">
    <location>
        <begin position="12"/>
        <end position="258"/>
    </location>
</feature>
<evidence type="ECO:0000313" key="2">
    <source>
        <dbReference type="EMBL" id="MCX2819674.1"/>
    </source>
</evidence>